<gene>
    <name evidence="2" type="ORF">BLX24_25165</name>
</gene>
<evidence type="ECO:0000259" key="1">
    <source>
        <dbReference type="Pfam" id="PF14452"/>
    </source>
</evidence>
<accession>A0A1S2VCH0</accession>
<dbReference type="EMBL" id="MORL01000024">
    <property type="protein sequence ID" value="OIN56379.1"/>
    <property type="molecule type" value="Genomic_DNA"/>
</dbReference>
<keyword evidence="3" id="KW-1185">Reference proteome</keyword>
<reference evidence="2 3" key="1">
    <citation type="submission" date="2016-10" db="EMBL/GenBank/DDBJ databases">
        <title>Arsenicibacter rosenii gen. nov., sp. nov., an efficient arsenic-methylating bacterium isolated from an arsenic-contaminated paddy soil.</title>
        <authorList>
            <person name="Huang K."/>
        </authorList>
    </citation>
    <scope>NUCLEOTIDE SEQUENCE [LARGE SCALE GENOMIC DNA]</scope>
    <source>
        <strain evidence="2 3">SM-1</strain>
    </source>
</reference>
<dbReference type="Pfam" id="PF14452">
    <property type="entry name" value="Multi_ubiq"/>
    <property type="match status" value="1"/>
</dbReference>
<dbReference type="InterPro" id="IPR027802">
    <property type="entry name" value="Multi-ubiquitin_dom"/>
</dbReference>
<sequence>MVNLARPSKEEFYAKGPAQYTLIVNATPKHWTQKTISYEQVIVLAFGAYTPSDEKEYTVAFSKGPKQNPKGTMDVGSVVKVKNEMQFNASATDKS</sequence>
<feature type="domain" description="Multi-ubiquitin" evidence="1">
    <location>
        <begin position="20"/>
        <end position="93"/>
    </location>
</feature>
<evidence type="ECO:0000313" key="3">
    <source>
        <dbReference type="Proteomes" id="UP000181790"/>
    </source>
</evidence>
<proteinExistence type="predicted"/>
<dbReference type="Proteomes" id="UP000181790">
    <property type="component" value="Unassembled WGS sequence"/>
</dbReference>
<protein>
    <recommendedName>
        <fullName evidence="1">Multi-ubiquitin domain-containing protein</fullName>
    </recommendedName>
</protein>
<comment type="caution">
    <text evidence="2">The sequence shown here is derived from an EMBL/GenBank/DDBJ whole genome shotgun (WGS) entry which is preliminary data.</text>
</comment>
<dbReference type="AlphaFoldDB" id="A0A1S2VCH0"/>
<evidence type="ECO:0000313" key="2">
    <source>
        <dbReference type="EMBL" id="OIN56379.1"/>
    </source>
</evidence>
<organism evidence="2 3">
    <name type="scientific">Arsenicibacter rosenii</name>
    <dbReference type="NCBI Taxonomy" id="1750698"/>
    <lineage>
        <taxon>Bacteria</taxon>
        <taxon>Pseudomonadati</taxon>
        <taxon>Bacteroidota</taxon>
        <taxon>Cytophagia</taxon>
        <taxon>Cytophagales</taxon>
        <taxon>Spirosomataceae</taxon>
        <taxon>Arsenicibacter</taxon>
    </lineage>
</organism>
<name>A0A1S2VCH0_9BACT</name>